<reference evidence="1 2" key="1">
    <citation type="submission" date="2020-11" db="EMBL/GenBank/DDBJ databases">
        <title>Hymenobacter sp.</title>
        <authorList>
            <person name="Kim M.K."/>
        </authorList>
    </citation>
    <scope>NUCLEOTIDE SEQUENCE [LARGE SCALE GENOMIC DNA]</scope>
    <source>
        <strain evidence="1 2">BT594</strain>
    </source>
</reference>
<evidence type="ECO:0000313" key="2">
    <source>
        <dbReference type="Proteomes" id="UP000601099"/>
    </source>
</evidence>
<dbReference type="EMBL" id="JADWYK010000001">
    <property type="protein sequence ID" value="MBG8552574.1"/>
    <property type="molecule type" value="Genomic_DNA"/>
</dbReference>
<sequence>MSSTSLPPYRSALAALLAVRHTIAQRYLGLPVEQVADWAAAMDDLVQHLADQAGHGDAEVIEQELIAPLEERLGVDYAYHPAFNQEFPVFVALLPLHALEQNLAQRCWELQLDPALDYQYLADLLAEAELPEALPPALAQRYAVAPGEYPTAPHRTGRLARAIEWLHRQREQALAGGAVLPAPASTAPPASALVSMPASTSDRAPWAGVLASSYPAADLLGLLQRLGLVAADGRTPTVEATPGAWVGAVAALREKGLLMRRNDAAVVRALSQAFGEVVSERTLQRGYQPDNELHHRWYTRTLAFAGS</sequence>
<keyword evidence="2" id="KW-1185">Reference proteome</keyword>
<gene>
    <name evidence="1" type="ORF">I5L79_03400</name>
</gene>
<dbReference type="RefSeq" id="WP_196953601.1">
    <property type="nucleotide sequence ID" value="NZ_JADWYK010000001.1"/>
</dbReference>
<dbReference type="Proteomes" id="UP000601099">
    <property type="component" value="Unassembled WGS sequence"/>
</dbReference>
<proteinExistence type="predicted"/>
<name>A0ABS0KXJ5_9BACT</name>
<organism evidence="1 2">
    <name type="scientific">Hymenobacter guriensis</name>
    <dbReference type="NCBI Taxonomy" id="2793065"/>
    <lineage>
        <taxon>Bacteria</taxon>
        <taxon>Pseudomonadati</taxon>
        <taxon>Bacteroidota</taxon>
        <taxon>Cytophagia</taxon>
        <taxon>Cytophagales</taxon>
        <taxon>Hymenobacteraceae</taxon>
        <taxon>Hymenobacter</taxon>
    </lineage>
</organism>
<comment type="caution">
    <text evidence="1">The sequence shown here is derived from an EMBL/GenBank/DDBJ whole genome shotgun (WGS) entry which is preliminary data.</text>
</comment>
<accession>A0ABS0KXJ5</accession>
<evidence type="ECO:0000313" key="1">
    <source>
        <dbReference type="EMBL" id="MBG8552574.1"/>
    </source>
</evidence>
<protein>
    <submittedName>
        <fullName evidence="1">Uncharacterized protein</fullName>
    </submittedName>
</protein>